<feature type="binding site" evidence="6">
    <location>
        <begin position="60"/>
        <end position="64"/>
    </location>
    <ligand>
        <name>GTP</name>
        <dbReference type="ChEBI" id="CHEBI:37565"/>
    </ligand>
</feature>
<evidence type="ECO:0000256" key="3">
    <source>
        <dbReference type="ARBA" id="ARBA00022741"/>
    </source>
</evidence>
<comment type="function">
    <text evidence="6">An essential GTPase that binds both GDP and GTP, with rapid nucleotide exchange. Plays a role in 16S rRNA processing and 30S ribosomal subunit biogenesis and possibly also in cell cycle regulation and energy metabolism.</text>
</comment>
<protein>
    <recommendedName>
        <fullName evidence="2 6">GTPase Era</fullName>
    </recommendedName>
</protein>
<comment type="similarity">
    <text evidence="1 6 7 8">Belongs to the TRAFAC class TrmE-Era-EngA-EngB-Septin-like GTPase superfamily. Era GTPase family.</text>
</comment>
<dbReference type="InterPro" id="IPR015946">
    <property type="entry name" value="KH_dom-like_a/b"/>
</dbReference>
<dbReference type="OrthoDB" id="9805918at2"/>
<accession>W8GFU8</accession>
<proteinExistence type="inferred from homology"/>
<keyword evidence="4 6" id="KW-0694">RNA-binding</keyword>
<dbReference type="SUPFAM" id="SSF54814">
    <property type="entry name" value="Prokaryotic type KH domain (KH-domain type II)"/>
    <property type="match status" value="1"/>
</dbReference>
<feature type="region of interest" description="G5" evidence="7">
    <location>
        <begin position="159"/>
        <end position="161"/>
    </location>
</feature>
<dbReference type="InterPro" id="IPR005662">
    <property type="entry name" value="GTPase_Era-like"/>
</dbReference>
<keyword evidence="6" id="KW-0963">Cytoplasm</keyword>
<dbReference type="GO" id="GO:0003924">
    <property type="term" value="F:GTPase activity"/>
    <property type="evidence" value="ECO:0007669"/>
    <property type="project" value="UniProtKB-UniRule"/>
</dbReference>
<evidence type="ECO:0000259" key="9">
    <source>
        <dbReference type="PROSITE" id="PS50823"/>
    </source>
</evidence>
<feature type="binding site" evidence="6">
    <location>
        <begin position="13"/>
        <end position="20"/>
    </location>
    <ligand>
        <name>GTP</name>
        <dbReference type="ChEBI" id="CHEBI:37565"/>
    </ligand>
</feature>
<dbReference type="eggNOG" id="COG1159">
    <property type="taxonomic scope" value="Bacteria"/>
</dbReference>
<gene>
    <name evidence="6 11" type="primary">era</name>
    <name evidence="11" type="ORF">X271_00337</name>
</gene>
<dbReference type="Proteomes" id="UP000019450">
    <property type="component" value="Chromosome"/>
</dbReference>
<evidence type="ECO:0000256" key="1">
    <source>
        <dbReference type="ARBA" id="ARBA00007921"/>
    </source>
</evidence>
<comment type="subunit">
    <text evidence="6">Monomer.</text>
</comment>
<keyword evidence="12" id="KW-1185">Reference proteome</keyword>
<dbReference type="NCBIfam" id="TIGR00231">
    <property type="entry name" value="small_GTP"/>
    <property type="match status" value="1"/>
</dbReference>
<comment type="subcellular location">
    <subcellularLocation>
        <location evidence="6">Cytoplasm</location>
    </subcellularLocation>
    <subcellularLocation>
        <location evidence="6">Cell membrane</location>
        <topology evidence="6">Peripheral membrane protein</topology>
    </subcellularLocation>
</comment>
<dbReference type="GO" id="GO:0005829">
    <property type="term" value="C:cytosol"/>
    <property type="evidence" value="ECO:0007669"/>
    <property type="project" value="TreeGrafter"/>
</dbReference>
<dbReference type="InterPro" id="IPR009019">
    <property type="entry name" value="KH_sf_prok-type"/>
</dbReference>
<dbReference type="InterPro" id="IPR006073">
    <property type="entry name" value="GTP-bd"/>
</dbReference>
<dbReference type="CDD" id="cd04163">
    <property type="entry name" value="Era"/>
    <property type="match status" value="1"/>
</dbReference>
<dbReference type="GO" id="GO:0005525">
    <property type="term" value="F:GTP binding"/>
    <property type="evidence" value="ECO:0007669"/>
    <property type="project" value="UniProtKB-UniRule"/>
</dbReference>
<evidence type="ECO:0000256" key="6">
    <source>
        <dbReference type="HAMAP-Rule" id="MF_00367"/>
    </source>
</evidence>
<dbReference type="GO" id="GO:0070181">
    <property type="term" value="F:small ribosomal subunit rRNA binding"/>
    <property type="evidence" value="ECO:0007669"/>
    <property type="project" value="UniProtKB-UniRule"/>
</dbReference>
<evidence type="ECO:0000313" key="11">
    <source>
        <dbReference type="EMBL" id="AHK22443.1"/>
    </source>
</evidence>
<dbReference type="PATRIC" id="fig|1427984.3.peg.325"/>
<evidence type="ECO:0000313" key="12">
    <source>
        <dbReference type="Proteomes" id="UP000019450"/>
    </source>
</evidence>
<keyword evidence="6" id="KW-0472">Membrane</keyword>
<dbReference type="PANTHER" id="PTHR42698">
    <property type="entry name" value="GTPASE ERA"/>
    <property type="match status" value="1"/>
</dbReference>
<dbReference type="PROSITE" id="PS51713">
    <property type="entry name" value="G_ERA"/>
    <property type="match status" value="1"/>
</dbReference>
<dbReference type="KEGG" id="hcr:X271_00337"/>
<feature type="region of interest" description="G3" evidence="7">
    <location>
        <begin position="60"/>
        <end position="63"/>
    </location>
</feature>
<keyword evidence="6" id="KW-0690">Ribosome biogenesis</keyword>
<dbReference type="GO" id="GO:0000028">
    <property type="term" value="P:ribosomal small subunit assembly"/>
    <property type="evidence" value="ECO:0007669"/>
    <property type="project" value="TreeGrafter"/>
</dbReference>
<dbReference type="CDD" id="cd22534">
    <property type="entry name" value="KH-II_Era"/>
    <property type="match status" value="1"/>
</dbReference>
<dbReference type="GO" id="GO:0005886">
    <property type="term" value="C:plasma membrane"/>
    <property type="evidence" value="ECO:0007669"/>
    <property type="project" value="UniProtKB-SubCell"/>
</dbReference>
<sequence>MEEKKSGFVTIIGKPNVGKSTLINKIIDRKVSIATHRKNTTRNQIRGIYNRENVQIVFIDTPGFLSEYKTKLNLEMQKRIKESLIGVDIILFLIPFWEKFDDDYLRKITLLNLGTEKNFPKKYCIITKIDLIKGDEGNELKELVQAIFQLNYFDKIIPISGLKNLNIDLLIEEIKSDLTDNIFHYSEKDFKGGSDQFYIQEIIREKILLYLNEEIPHNIFVQLKNISIKNKLISIEADIIVNRESLKRIVIGKEGIKIKQIGENARKEIEKYFENKKVFLNLIVKVKKDWENKDSIIKGI</sequence>
<feature type="domain" description="KH type-2" evidence="9">
    <location>
        <begin position="211"/>
        <end position="288"/>
    </location>
</feature>
<dbReference type="Gene3D" id="3.30.300.20">
    <property type="match status" value="1"/>
</dbReference>
<name>W8GFU8_9MOLU</name>
<dbReference type="RefSeq" id="WP_025208739.1">
    <property type="nucleotide sequence ID" value="NZ_CP006932.1"/>
</dbReference>
<dbReference type="EMBL" id="CP006932">
    <property type="protein sequence ID" value="AHK22443.1"/>
    <property type="molecule type" value="Genomic_DNA"/>
</dbReference>
<evidence type="ECO:0000259" key="10">
    <source>
        <dbReference type="PROSITE" id="PS51713"/>
    </source>
</evidence>
<dbReference type="HAMAP" id="MF_00367">
    <property type="entry name" value="GTPase_Era"/>
    <property type="match status" value="1"/>
</dbReference>
<feature type="region of interest" description="G4" evidence="7">
    <location>
        <begin position="127"/>
        <end position="130"/>
    </location>
</feature>
<evidence type="ECO:0000256" key="5">
    <source>
        <dbReference type="ARBA" id="ARBA00023134"/>
    </source>
</evidence>
<dbReference type="InterPro" id="IPR005225">
    <property type="entry name" value="Small_GTP-bd"/>
</dbReference>
<dbReference type="InterPro" id="IPR027417">
    <property type="entry name" value="P-loop_NTPase"/>
</dbReference>
<evidence type="ECO:0000256" key="7">
    <source>
        <dbReference type="PROSITE-ProRule" id="PRU01050"/>
    </source>
</evidence>
<reference evidence="11 12" key="1">
    <citation type="journal article" date="2014" name="Genome Biol. Evol.">
        <title>Phylogenomics of "Candidatus Hepatoplasma crinochetorum," a Lineage of Mollicutes Associated with Noninsect Arthropods.</title>
        <authorList>
            <person name="Leclercq S."/>
            <person name="Dittmer J."/>
            <person name="Bouchon D."/>
            <person name="Cordaux R."/>
        </authorList>
    </citation>
    <scope>NUCLEOTIDE SEQUENCE [LARGE SCALE GENOMIC DNA]</scope>
    <source>
        <strain evidence="11 12">Av</strain>
    </source>
</reference>
<dbReference type="InterPro" id="IPR030388">
    <property type="entry name" value="G_ERA_dom"/>
</dbReference>
<dbReference type="PANTHER" id="PTHR42698:SF1">
    <property type="entry name" value="GTPASE ERA, MITOCHONDRIAL"/>
    <property type="match status" value="1"/>
</dbReference>
<feature type="binding site" evidence="6">
    <location>
        <begin position="127"/>
        <end position="130"/>
    </location>
    <ligand>
        <name>GTP</name>
        <dbReference type="ChEBI" id="CHEBI:37565"/>
    </ligand>
</feature>
<organism evidence="11 12">
    <name type="scientific">Candidatus Hepatoplasma crinochetorum Av</name>
    <dbReference type="NCBI Taxonomy" id="1427984"/>
    <lineage>
        <taxon>Bacteria</taxon>
        <taxon>Bacillati</taxon>
        <taxon>Mycoplasmatota</taxon>
        <taxon>Mollicutes</taxon>
        <taxon>Candidatus Hepatoplasmataceae</taxon>
        <taxon>Candidatus Hepatoplasma</taxon>
    </lineage>
</organism>
<dbReference type="STRING" id="1427984.X271_00337"/>
<evidence type="ECO:0000256" key="2">
    <source>
        <dbReference type="ARBA" id="ARBA00020484"/>
    </source>
</evidence>
<dbReference type="Gene3D" id="3.40.50.300">
    <property type="entry name" value="P-loop containing nucleotide triphosphate hydrolases"/>
    <property type="match status" value="1"/>
</dbReference>
<dbReference type="Pfam" id="PF07650">
    <property type="entry name" value="KH_2"/>
    <property type="match status" value="1"/>
</dbReference>
<feature type="region of interest" description="G2" evidence="7">
    <location>
        <begin position="39"/>
        <end position="43"/>
    </location>
</feature>
<dbReference type="HOGENOM" id="CLU_038009_1_0_14"/>
<dbReference type="SUPFAM" id="SSF52540">
    <property type="entry name" value="P-loop containing nucleoside triphosphate hydrolases"/>
    <property type="match status" value="1"/>
</dbReference>
<keyword evidence="6" id="KW-1003">Cell membrane</keyword>
<keyword evidence="5 6" id="KW-0342">GTP-binding</keyword>
<feature type="region of interest" description="G1" evidence="7">
    <location>
        <begin position="13"/>
        <end position="20"/>
    </location>
</feature>
<evidence type="ECO:0000256" key="4">
    <source>
        <dbReference type="ARBA" id="ARBA00022884"/>
    </source>
</evidence>
<keyword evidence="3 6" id="KW-0547">Nucleotide-binding</keyword>
<dbReference type="NCBIfam" id="NF000908">
    <property type="entry name" value="PRK00089.1"/>
    <property type="match status" value="1"/>
</dbReference>
<dbReference type="GO" id="GO:0043024">
    <property type="term" value="F:ribosomal small subunit binding"/>
    <property type="evidence" value="ECO:0007669"/>
    <property type="project" value="TreeGrafter"/>
</dbReference>
<dbReference type="InterPro" id="IPR004044">
    <property type="entry name" value="KH_dom_type_2"/>
</dbReference>
<evidence type="ECO:0000256" key="8">
    <source>
        <dbReference type="RuleBase" id="RU003761"/>
    </source>
</evidence>
<dbReference type="PROSITE" id="PS50823">
    <property type="entry name" value="KH_TYPE_2"/>
    <property type="match status" value="1"/>
</dbReference>
<dbReference type="NCBIfam" id="TIGR00436">
    <property type="entry name" value="era"/>
    <property type="match status" value="1"/>
</dbReference>
<dbReference type="AlphaFoldDB" id="W8GFU8"/>
<dbReference type="Pfam" id="PF01926">
    <property type="entry name" value="MMR_HSR1"/>
    <property type="match status" value="1"/>
</dbReference>
<keyword evidence="6" id="KW-0699">rRNA-binding</keyword>
<feature type="domain" description="Era-type G" evidence="10">
    <location>
        <begin position="5"/>
        <end position="181"/>
    </location>
</feature>